<feature type="domain" description="MPN" evidence="7">
    <location>
        <begin position="23"/>
        <end position="146"/>
    </location>
</feature>
<dbReference type="InterPro" id="IPR013610">
    <property type="entry name" value="ArdC_N"/>
</dbReference>
<evidence type="ECO:0000313" key="8">
    <source>
        <dbReference type="EMBL" id="EDM87217.1"/>
    </source>
</evidence>
<dbReference type="CDD" id="cd08071">
    <property type="entry name" value="MPN_DUF2466"/>
    <property type="match status" value="1"/>
</dbReference>
<dbReference type="PANTHER" id="PTHR30471:SF3">
    <property type="entry name" value="UPF0758 PROTEIN YEES-RELATED"/>
    <property type="match status" value="1"/>
</dbReference>
<dbReference type="PROSITE" id="PS50249">
    <property type="entry name" value="MPN"/>
    <property type="match status" value="1"/>
</dbReference>
<dbReference type="Pfam" id="PF08401">
    <property type="entry name" value="ArdcN"/>
    <property type="match status" value="1"/>
</dbReference>
<dbReference type="Pfam" id="PF04002">
    <property type="entry name" value="RadC"/>
    <property type="match status" value="1"/>
</dbReference>
<reference evidence="8 9" key="1">
    <citation type="submission" date="2007-03" db="EMBL/GenBank/DDBJ databases">
        <authorList>
            <person name="Fulton L."/>
            <person name="Clifton S."/>
            <person name="Fulton B."/>
            <person name="Xu J."/>
            <person name="Minx P."/>
            <person name="Pepin K.H."/>
            <person name="Johnson M."/>
            <person name="Thiruvilangam P."/>
            <person name="Bhonagiri V."/>
            <person name="Nash W.E."/>
            <person name="Mardis E.R."/>
            <person name="Wilson R.K."/>
        </authorList>
    </citation>
    <scope>NUCLEOTIDE SEQUENCE [LARGE SCALE GENOMIC DNA]</scope>
    <source>
        <strain evidence="8 9">ATCC 29174</strain>
    </source>
</reference>
<keyword evidence="3" id="KW-0479">Metal-binding</keyword>
<dbReference type="GeneID" id="79805786"/>
<dbReference type="Gene3D" id="3.40.140.10">
    <property type="entry name" value="Cytidine Deaminase, domain 2"/>
    <property type="match status" value="1"/>
</dbReference>
<protein>
    <submittedName>
        <fullName evidence="8">DNA repair protein RadC</fullName>
    </submittedName>
</protein>
<organism evidence="8 9">
    <name type="scientific">Blautia obeum ATCC 29174</name>
    <dbReference type="NCBI Taxonomy" id="411459"/>
    <lineage>
        <taxon>Bacteria</taxon>
        <taxon>Bacillati</taxon>
        <taxon>Bacillota</taxon>
        <taxon>Clostridia</taxon>
        <taxon>Lachnospirales</taxon>
        <taxon>Lachnospiraceae</taxon>
        <taxon>Blautia</taxon>
    </lineage>
</organism>
<dbReference type="eggNOG" id="COG4227">
    <property type="taxonomic scope" value="Bacteria"/>
</dbReference>
<evidence type="ECO:0000259" key="7">
    <source>
        <dbReference type="PROSITE" id="PS50249"/>
    </source>
</evidence>
<dbReference type="Gene3D" id="1.10.10.2910">
    <property type="match status" value="1"/>
</dbReference>
<evidence type="ECO:0000256" key="4">
    <source>
        <dbReference type="ARBA" id="ARBA00022801"/>
    </source>
</evidence>
<dbReference type="RefSeq" id="WP_005423590.1">
    <property type="nucleotide sequence ID" value="NZ_CP102265.1"/>
</dbReference>
<dbReference type="InterPro" id="IPR037518">
    <property type="entry name" value="MPN"/>
</dbReference>
<dbReference type="Proteomes" id="UP000006002">
    <property type="component" value="Unassembled WGS sequence"/>
</dbReference>
<dbReference type="HOGENOM" id="CLU_612032_0_0_9"/>
<dbReference type="EMBL" id="AAVO02000008">
    <property type="protein sequence ID" value="EDM87217.1"/>
    <property type="molecule type" value="Genomic_DNA"/>
</dbReference>
<evidence type="ECO:0000256" key="2">
    <source>
        <dbReference type="ARBA" id="ARBA00022670"/>
    </source>
</evidence>
<accession>A5ZSZ3</accession>
<evidence type="ECO:0000256" key="5">
    <source>
        <dbReference type="ARBA" id="ARBA00022833"/>
    </source>
</evidence>
<dbReference type="PROSITE" id="PS01302">
    <property type="entry name" value="UPF0758"/>
    <property type="match status" value="1"/>
</dbReference>
<name>A5ZSZ3_9FIRM</name>
<dbReference type="InterPro" id="IPR020891">
    <property type="entry name" value="UPF0758_CS"/>
</dbReference>
<dbReference type="GO" id="GO:0003697">
    <property type="term" value="F:single-stranded DNA binding"/>
    <property type="evidence" value="ECO:0007669"/>
    <property type="project" value="InterPro"/>
</dbReference>
<reference evidence="8 9" key="2">
    <citation type="submission" date="2007-04" db="EMBL/GenBank/DDBJ databases">
        <title>Draft genome sequence of Ruminococcus obeum (ATCC 29174).</title>
        <authorList>
            <person name="Sudarsanam P."/>
            <person name="Ley R."/>
            <person name="Guruge J."/>
            <person name="Turnbaugh P.J."/>
            <person name="Mahowald M."/>
            <person name="Liep D."/>
            <person name="Gordon J."/>
        </authorList>
    </citation>
    <scope>NUCLEOTIDE SEQUENCE [LARGE SCALE GENOMIC DNA]</scope>
    <source>
        <strain evidence="8 9">ATCC 29174</strain>
    </source>
</reference>
<comment type="similarity">
    <text evidence="1">Belongs to the UPF0758 family.</text>
</comment>
<keyword evidence="4" id="KW-0378">Hydrolase</keyword>
<dbReference type="InterPro" id="IPR001405">
    <property type="entry name" value="UPF0758"/>
</dbReference>
<comment type="caution">
    <text evidence="8">The sequence shown here is derived from an EMBL/GenBank/DDBJ whole genome shotgun (WGS) entry which is preliminary data.</text>
</comment>
<dbReference type="AlphaFoldDB" id="A5ZSZ3"/>
<evidence type="ECO:0000256" key="6">
    <source>
        <dbReference type="ARBA" id="ARBA00023049"/>
    </source>
</evidence>
<gene>
    <name evidence="8" type="primary">radC</name>
    <name evidence="8" type="ORF">RUMOBE_02122</name>
</gene>
<keyword evidence="6" id="KW-0482">Metalloprotease</keyword>
<proteinExistence type="inferred from homology"/>
<dbReference type="GO" id="GO:0008237">
    <property type="term" value="F:metallopeptidase activity"/>
    <property type="evidence" value="ECO:0007669"/>
    <property type="project" value="UniProtKB-KW"/>
</dbReference>
<sequence length="447" mass="50394">MADKLEQVAIRMVEQPPLYSNEPMNNPDVAIRVMNEFLSQMDRELFCIVNLQADLTPINMNIVSVGSLNEALINPREIFKSAILSNAHSMMLIHNHPSGNLTPSTSDIQTTARMQELGELMGISLVDHIITGRNGNYYSFRDKGEFPDSRVRFSTRVEDIDLTKGMVTEATAPYEEVTDTKEKGDVRDIPTVQTATIPLPVQGKDMDSIMQSLESGVEELFTSNRYQEFLKTMAKFHNYSFNNTMLIAMQRPDATLVTSYKNWQSMGRQVMKGEKGITIIAPAPYKKMKEKEVLDENQRPIMGTDGKPKTEQVEVTVPHFKAVTVFDIAQTSGEPIQTLAPELLTAAVQDFDSFMQAIQKISPVPIRFDEIDGNANGYYHNADKEIVIKKGLSESQTLKTAIHETVHAKLHDKEIMESLGVEKDRLTKEVEALYPCFYNVDLLNYFP</sequence>
<keyword evidence="2" id="KW-0645">Protease</keyword>
<dbReference type="eggNOG" id="COG2003">
    <property type="taxonomic scope" value="Bacteria"/>
</dbReference>
<evidence type="ECO:0000256" key="3">
    <source>
        <dbReference type="ARBA" id="ARBA00022723"/>
    </source>
</evidence>
<evidence type="ECO:0000313" key="9">
    <source>
        <dbReference type="Proteomes" id="UP000006002"/>
    </source>
</evidence>
<keyword evidence="5" id="KW-0862">Zinc</keyword>
<dbReference type="InterPro" id="IPR025657">
    <property type="entry name" value="RadC_JAB"/>
</dbReference>
<dbReference type="GO" id="GO:0006508">
    <property type="term" value="P:proteolysis"/>
    <property type="evidence" value="ECO:0007669"/>
    <property type="project" value="UniProtKB-KW"/>
</dbReference>
<dbReference type="PANTHER" id="PTHR30471">
    <property type="entry name" value="DNA REPAIR PROTEIN RADC"/>
    <property type="match status" value="1"/>
</dbReference>
<dbReference type="GO" id="GO:0046872">
    <property type="term" value="F:metal ion binding"/>
    <property type="evidence" value="ECO:0007669"/>
    <property type="project" value="UniProtKB-KW"/>
</dbReference>
<evidence type="ECO:0000256" key="1">
    <source>
        <dbReference type="ARBA" id="ARBA00010243"/>
    </source>
</evidence>